<reference evidence="5 6" key="1">
    <citation type="journal article" date="2019" name="Int. J. Syst. Evol. Microbiol.">
        <title>The Global Catalogue of Microorganisms (GCM) 10K type strain sequencing project: providing services to taxonomists for standard genome sequencing and annotation.</title>
        <authorList>
            <consortium name="The Broad Institute Genomics Platform"/>
            <consortium name="The Broad Institute Genome Sequencing Center for Infectious Disease"/>
            <person name="Wu L."/>
            <person name="Ma J."/>
        </authorList>
    </citation>
    <scope>NUCLEOTIDE SEQUENCE [LARGE SCALE GENOMIC DNA]</scope>
    <source>
        <strain evidence="5 6">JCM 16242</strain>
    </source>
</reference>
<sequence length="165" mass="17509">MPIQPGEKLPDVAIRVIDGDVQPRHTGELFAGRKAMLVGVPGAFTPTCSTLHVPGYIRHAADFRARGIDLMCLSVNDAHVMQAWAASLQAPPGLMMLADGNAVFTRALGLEFDGSAFGMGLRSRRFALYADDGVVRLLHVEAPGELRVSTAEAMLAAIDASRLAG</sequence>
<dbReference type="CDD" id="cd03013">
    <property type="entry name" value="PRX5_like"/>
    <property type="match status" value="1"/>
</dbReference>
<protein>
    <recommendedName>
        <fullName evidence="3">Glutathione-dependent peroxiredoxin</fullName>
        <ecNumber evidence="3">1.11.1.27</ecNumber>
    </recommendedName>
</protein>
<dbReference type="SUPFAM" id="SSF52833">
    <property type="entry name" value="Thioredoxin-like"/>
    <property type="match status" value="1"/>
</dbReference>
<evidence type="ECO:0000313" key="6">
    <source>
        <dbReference type="Proteomes" id="UP001500657"/>
    </source>
</evidence>
<dbReference type="PROSITE" id="PS51352">
    <property type="entry name" value="THIOREDOXIN_2"/>
    <property type="match status" value="1"/>
</dbReference>
<comment type="caution">
    <text evidence="5">The sequence shown here is derived from an EMBL/GenBank/DDBJ whole genome shotgun (WGS) entry which is preliminary data.</text>
</comment>
<accession>A0ABN0U829</accession>
<dbReference type="EC" id="1.11.1.27" evidence="3"/>
<evidence type="ECO:0000256" key="2">
    <source>
        <dbReference type="ARBA" id="ARBA00023002"/>
    </source>
</evidence>
<keyword evidence="1 3" id="KW-0575">Peroxidase</keyword>
<dbReference type="RefSeq" id="WP_343879671.1">
    <property type="nucleotide sequence ID" value="NZ_BAAAFO010000001.1"/>
</dbReference>
<keyword evidence="6" id="KW-1185">Reference proteome</keyword>
<dbReference type="Pfam" id="PF08534">
    <property type="entry name" value="Redoxin"/>
    <property type="match status" value="1"/>
</dbReference>
<evidence type="ECO:0000256" key="1">
    <source>
        <dbReference type="ARBA" id="ARBA00022559"/>
    </source>
</evidence>
<keyword evidence="3" id="KW-0049">Antioxidant</keyword>
<gene>
    <name evidence="5" type="ORF">GCM10009126_04220</name>
</gene>
<proteinExistence type="inferred from homology"/>
<keyword evidence="3" id="KW-0676">Redox-active center</keyword>
<dbReference type="Gene3D" id="3.40.30.10">
    <property type="entry name" value="Glutaredoxin"/>
    <property type="match status" value="1"/>
</dbReference>
<comment type="catalytic activity">
    <reaction evidence="3">
        <text>a hydroperoxide + 2 glutathione = an alcohol + glutathione disulfide + H2O</text>
        <dbReference type="Rhea" id="RHEA:62632"/>
        <dbReference type="ChEBI" id="CHEBI:15377"/>
        <dbReference type="ChEBI" id="CHEBI:30879"/>
        <dbReference type="ChEBI" id="CHEBI:35924"/>
        <dbReference type="ChEBI" id="CHEBI:57925"/>
        <dbReference type="ChEBI" id="CHEBI:58297"/>
        <dbReference type="EC" id="1.11.1.27"/>
    </reaction>
</comment>
<dbReference type="InterPro" id="IPR013740">
    <property type="entry name" value="Redoxin"/>
</dbReference>
<dbReference type="InterPro" id="IPR036249">
    <property type="entry name" value="Thioredoxin-like_sf"/>
</dbReference>
<feature type="domain" description="Thioredoxin" evidence="4">
    <location>
        <begin position="3"/>
        <end position="163"/>
    </location>
</feature>
<dbReference type="PANTHER" id="PTHR10430:SF16">
    <property type="entry name" value="PEROXIREDOXIN-5, MITOCHONDRIAL"/>
    <property type="match status" value="1"/>
</dbReference>
<evidence type="ECO:0000259" key="4">
    <source>
        <dbReference type="PROSITE" id="PS51352"/>
    </source>
</evidence>
<dbReference type="PANTHER" id="PTHR10430">
    <property type="entry name" value="PEROXIREDOXIN"/>
    <property type="match status" value="1"/>
</dbReference>
<evidence type="ECO:0000256" key="3">
    <source>
        <dbReference type="RuleBase" id="RU366011"/>
    </source>
</evidence>
<evidence type="ECO:0000313" key="5">
    <source>
        <dbReference type="EMBL" id="GAA0241731.1"/>
    </source>
</evidence>
<dbReference type="EMBL" id="BAAAFO010000001">
    <property type="protein sequence ID" value="GAA0241731.1"/>
    <property type="molecule type" value="Genomic_DNA"/>
</dbReference>
<comment type="function">
    <text evidence="3">Thiol-specific peroxidase that catalyzes the reduction of hydrogen peroxide and organic hydroperoxides to water and alcohols, respectively. Plays a role in cell protection against oxidative stress by detoxifying peroxides.</text>
</comment>
<comment type="similarity">
    <text evidence="3">Belongs to the peroxiredoxin family. Prx5 subfamily.</text>
</comment>
<keyword evidence="2 3" id="KW-0560">Oxidoreductase</keyword>
<name>A0ABN0U829_9GAMM</name>
<organism evidence="5 6">
    <name type="scientific">Rhodanobacter caeni</name>
    <dbReference type="NCBI Taxonomy" id="657654"/>
    <lineage>
        <taxon>Bacteria</taxon>
        <taxon>Pseudomonadati</taxon>
        <taxon>Pseudomonadota</taxon>
        <taxon>Gammaproteobacteria</taxon>
        <taxon>Lysobacterales</taxon>
        <taxon>Rhodanobacteraceae</taxon>
        <taxon>Rhodanobacter</taxon>
    </lineage>
</organism>
<dbReference type="InterPro" id="IPR013766">
    <property type="entry name" value="Thioredoxin_domain"/>
</dbReference>
<dbReference type="Proteomes" id="UP001500657">
    <property type="component" value="Unassembled WGS sequence"/>
</dbReference>
<dbReference type="InterPro" id="IPR037944">
    <property type="entry name" value="PRX5-like"/>
</dbReference>